<dbReference type="InterPro" id="IPR051553">
    <property type="entry name" value="Ran_GTPase-activating"/>
</dbReference>
<feature type="signal peptide" evidence="3">
    <location>
        <begin position="1"/>
        <end position="24"/>
    </location>
</feature>
<dbReference type="PANTHER" id="PTHR45982:SF1">
    <property type="entry name" value="REGULATOR OF CHROMOSOME CONDENSATION"/>
    <property type="match status" value="1"/>
</dbReference>
<evidence type="ECO:0000259" key="4">
    <source>
        <dbReference type="Pfam" id="PF25390"/>
    </source>
</evidence>
<feature type="chain" id="PRO_5014851132" evidence="3">
    <location>
        <begin position="25"/>
        <end position="491"/>
    </location>
</feature>
<dbReference type="NCBIfam" id="TIGR04183">
    <property type="entry name" value="Por_Secre_tail"/>
    <property type="match status" value="1"/>
</dbReference>
<keyword evidence="3" id="KW-0732">Signal</keyword>
<dbReference type="InterPro" id="IPR009091">
    <property type="entry name" value="RCC1/BLIP-II"/>
</dbReference>
<sequence length="491" mass="51548">MKHKYFLRGCLVWCLALRAGSGMAQTPTTSPFVAVDGSVATYYTMALRADGSLWSWGINRDGQLGYPTTTEISPTPQEVKILAATGPRTVWTQVTAGANTAFALRSDGSLWAWGTNYGRYGNGNQTSPGGTSPTAIPHPATAAAGTVWTQVEAGSVHTLASRSDNTLWAWGSNSSGALGDGSGLSQSAPILIPTPTGAAPGTRWTQLSCGSSYSMALRSDGTLWGWGENYFGALGVSTNQNSFTPVPITQIPAPAGAAAGTTWTRVVAGNDHTLAMRSDGSLWVWGNSGSTNLAMQRVAVPATAPASAQWVDFAAGYIFSGALLSDGTLWTWGSNLDGQLGLNSTTFQSTPRQEFTRSRWTKVTMGSSFTLALDPQGLVYGSGYNVQGSLGDGTTINRLTFKPSLAPVLAATAPRLLLAPQPTPNPAHDYLTLPDVAPTATLRLHDTQGRLMREARPVAGTVDVRGLAPGLYLLTVQEPGHTSRAARVVLE</sequence>
<dbReference type="GO" id="GO:0005085">
    <property type="term" value="F:guanyl-nucleotide exchange factor activity"/>
    <property type="evidence" value="ECO:0007669"/>
    <property type="project" value="TreeGrafter"/>
</dbReference>
<keyword evidence="2" id="KW-0677">Repeat</keyword>
<evidence type="ECO:0000313" key="5">
    <source>
        <dbReference type="EMBL" id="PJJ54726.1"/>
    </source>
</evidence>
<feature type="domain" description="RCC1-like" evidence="4">
    <location>
        <begin position="133"/>
        <end position="404"/>
    </location>
</feature>
<accession>A0A2M9B9V7</accession>
<dbReference type="GO" id="GO:0005737">
    <property type="term" value="C:cytoplasm"/>
    <property type="evidence" value="ECO:0007669"/>
    <property type="project" value="TreeGrafter"/>
</dbReference>
<dbReference type="PANTHER" id="PTHR45982">
    <property type="entry name" value="REGULATOR OF CHROMOSOME CONDENSATION"/>
    <property type="match status" value="1"/>
</dbReference>
<keyword evidence="1" id="KW-0344">Guanine-nucleotide releasing factor</keyword>
<organism evidence="5 6">
    <name type="scientific">Hymenobacter chitinivorans DSM 11115</name>
    <dbReference type="NCBI Taxonomy" id="1121954"/>
    <lineage>
        <taxon>Bacteria</taxon>
        <taxon>Pseudomonadati</taxon>
        <taxon>Bacteroidota</taxon>
        <taxon>Cytophagia</taxon>
        <taxon>Cytophagales</taxon>
        <taxon>Hymenobacteraceae</taxon>
        <taxon>Hymenobacter</taxon>
    </lineage>
</organism>
<protein>
    <submittedName>
        <fullName evidence="5">Putative secreted protein (Por secretion system target)</fullName>
    </submittedName>
</protein>
<reference evidence="5 6" key="1">
    <citation type="submission" date="2017-11" db="EMBL/GenBank/DDBJ databases">
        <title>Genomic Encyclopedia of Archaeal and Bacterial Type Strains, Phase II (KMG-II): From Individual Species to Whole Genera.</title>
        <authorList>
            <person name="Goeker M."/>
        </authorList>
    </citation>
    <scope>NUCLEOTIDE SEQUENCE [LARGE SCALE GENOMIC DNA]</scope>
    <source>
        <strain evidence="5 6">DSM 11115</strain>
    </source>
</reference>
<dbReference type="Pfam" id="PF00415">
    <property type="entry name" value="RCC1"/>
    <property type="match status" value="1"/>
</dbReference>
<dbReference type="PROSITE" id="PS50012">
    <property type="entry name" value="RCC1_3"/>
    <property type="match status" value="5"/>
</dbReference>
<dbReference type="AlphaFoldDB" id="A0A2M9B9V7"/>
<dbReference type="InterPro" id="IPR000408">
    <property type="entry name" value="Reg_chr_condens"/>
</dbReference>
<evidence type="ECO:0000313" key="6">
    <source>
        <dbReference type="Proteomes" id="UP000228535"/>
    </source>
</evidence>
<gene>
    <name evidence="5" type="ORF">CLV45_3072</name>
</gene>
<comment type="caution">
    <text evidence="5">The sequence shown here is derived from an EMBL/GenBank/DDBJ whole genome shotgun (WGS) entry which is preliminary data.</text>
</comment>
<dbReference type="EMBL" id="PGFA01000002">
    <property type="protein sequence ID" value="PJJ54726.1"/>
    <property type="molecule type" value="Genomic_DNA"/>
</dbReference>
<dbReference type="OrthoDB" id="1081439at2"/>
<evidence type="ECO:0000256" key="2">
    <source>
        <dbReference type="ARBA" id="ARBA00022737"/>
    </source>
</evidence>
<keyword evidence="6" id="KW-1185">Reference proteome</keyword>
<dbReference type="PRINTS" id="PR00633">
    <property type="entry name" value="RCCNDNSATION"/>
</dbReference>
<evidence type="ECO:0000256" key="1">
    <source>
        <dbReference type="ARBA" id="ARBA00022658"/>
    </source>
</evidence>
<dbReference type="Pfam" id="PF25390">
    <property type="entry name" value="WD40_RLD"/>
    <property type="match status" value="1"/>
</dbReference>
<dbReference type="InterPro" id="IPR026444">
    <property type="entry name" value="Secre_tail"/>
</dbReference>
<name>A0A2M9B9V7_9BACT</name>
<dbReference type="SUPFAM" id="SSF50985">
    <property type="entry name" value="RCC1/BLIP-II"/>
    <property type="match status" value="1"/>
</dbReference>
<evidence type="ECO:0000256" key="3">
    <source>
        <dbReference type="SAM" id="SignalP"/>
    </source>
</evidence>
<dbReference type="InterPro" id="IPR058923">
    <property type="entry name" value="RCC1-like_dom"/>
</dbReference>
<proteinExistence type="predicted"/>
<dbReference type="RefSeq" id="WP_100337335.1">
    <property type="nucleotide sequence ID" value="NZ_PGFA01000002.1"/>
</dbReference>
<dbReference type="Gene3D" id="2.130.10.30">
    <property type="entry name" value="Regulator of chromosome condensation 1/beta-lactamase-inhibitor protein II"/>
    <property type="match status" value="2"/>
</dbReference>
<dbReference type="Proteomes" id="UP000228535">
    <property type="component" value="Unassembled WGS sequence"/>
</dbReference>